<dbReference type="EMBL" id="LNYG01000013">
    <property type="protein sequence ID" value="KTD07378.1"/>
    <property type="molecule type" value="Genomic_DNA"/>
</dbReference>
<dbReference type="Pfam" id="PF05258">
    <property type="entry name" value="DciA"/>
    <property type="match status" value="1"/>
</dbReference>
<gene>
    <name evidence="2" type="ORF">A8135_01085</name>
    <name evidence="1" type="ORF">Ljam_1573</name>
</gene>
<proteinExistence type="predicted"/>
<dbReference type="AlphaFoldDB" id="A0A0W0UHL7"/>
<dbReference type="OrthoDB" id="5660016at2"/>
<evidence type="ECO:0000313" key="4">
    <source>
        <dbReference type="Proteomes" id="UP000093336"/>
    </source>
</evidence>
<evidence type="ECO:0008006" key="5">
    <source>
        <dbReference type="Google" id="ProtNLM"/>
    </source>
</evidence>
<evidence type="ECO:0000313" key="3">
    <source>
        <dbReference type="Proteomes" id="UP000054715"/>
    </source>
</evidence>
<dbReference type="RefSeq" id="WP_058449506.1">
    <property type="nucleotide sequence ID" value="NZ_LNYG01000013.1"/>
</dbReference>
<sequence>MRRINRCLNPKLMEICLTSMELEGLNTMIKNYLPPHLAKHCKVGSFIKGSLSITISNAAFATELRYSVPELRDRLRKEAGLYYLTGIKILIEAPSAQLSSNTKTTKTATLSSNSRQAIHSASQQCNYEPLKEALQKLANLAVDHPDMINS</sequence>
<reference evidence="2 4" key="2">
    <citation type="submission" date="2016-05" db="EMBL/GenBank/DDBJ databases">
        <authorList>
            <person name="Prochazka B."/>
            <person name="Indra A."/>
            <person name="Hasenberger P."/>
            <person name="Blaschitz M."/>
            <person name="Wagner L."/>
            <person name="Wewalka G."/>
            <person name="Sorschag S."/>
            <person name="Schmid D."/>
            <person name="Ruppitsch W."/>
        </authorList>
    </citation>
    <scope>NUCLEOTIDE SEQUENCE [LARGE SCALE GENOMIC DNA]</scope>
    <source>
        <strain evidence="2 4">974010_12</strain>
    </source>
</reference>
<reference evidence="1 3" key="1">
    <citation type="submission" date="2015-11" db="EMBL/GenBank/DDBJ databases">
        <title>Genomic analysis of 38 Legionella species identifies large and diverse effector repertoires.</title>
        <authorList>
            <person name="Burstein D."/>
            <person name="Amaro F."/>
            <person name="Zusman T."/>
            <person name="Lifshitz Z."/>
            <person name="Cohen O."/>
            <person name="Gilbert J.A."/>
            <person name="Pupko T."/>
            <person name="Shuman H.A."/>
            <person name="Segal G."/>
        </authorList>
    </citation>
    <scope>NUCLEOTIDE SEQUENCE [LARGE SCALE GENOMIC DNA]</scope>
    <source>
        <strain evidence="1 3">JA-26-G1-E2</strain>
    </source>
</reference>
<dbReference type="STRING" id="455.Ljam_1573"/>
<comment type="caution">
    <text evidence="1">The sequence shown here is derived from an EMBL/GenBank/DDBJ whole genome shotgun (WGS) entry which is preliminary data.</text>
</comment>
<evidence type="ECO:0000313" key="2">
    <source>
        <dbReference type="EMBL" id="OCH97846.1"/>
    </source>
</evidence>
<dbReference type="Proteomes" id="UP000093336">
    <property type="component" value="Unassembled WGS sequence"/>
</dbReference>
<dbReference type="InterPro" id="IPR007922">
    <property type="entry name" value="DciA-like"/>
</dbReference>
<organism evidence="1 3">
    <name type="scientific">Legionella jamestowniensis</name>
    <dbReference type="NCBI Taxonomy" id="455"/>
    <lineage>
        <taxon>Bacteria</taxon>
        <taxon>Pseudomonadati</taxon>
        <taxon>Pseudomonadota</taxon>
        <taxon>Gammaproteobacteria</taxon>
        <taxon>Legionellales</taxon>
        <taxon>Legionellaceae</taxon>
        <taxon>Legionella</taxon>
    </lineage>
</organism>
<dbReference type="EMBL" id="LYOZ01000018">
    <property type="protein sequence ID" value="OCH97846.1"/>
    <property type="molecule type" value="Genomic_DNA"/>
</dbReference>
<dbReference type="Proteomes" id="UP000054715">
    <property type="component" value="Unassembled WGS sequence"/>
</dbReference>
<evidence type="ECO:0000313" key="1">
    <source>
        <dbReference type="EMBL" id="KTD07378.1"/>
    </source>
</evidence>
<dbReference type="PATRIC" id="fig|455.5.peg.1664"/>
<keyword evidence="4" id="KW-1185">Reference proteome</keyword>
<name>A0A0W0UHL7_9GAMM</name>
<accession>A0A0W0UHL7</accession>
<protein>
    <recommendedName>
        <fullName evidence="5">DUF721 domain-containing protein</fullName>
    </recommendedName>
</protein>